<dbReference type="GO" id="GO:0000257">
    <property type="term" value="F:nitrilase activity"/>
    <property type="evidence" value="ECO:0007669"/>
    <property type="project" value="UniProtKB-ARBA"/>
</dbReference>
<dbReference type="InterPro" id="IPR003010">
    <property type="entry name" value="C-N_Hydrolase"/>
</dbReference>
<dbReference type="HOGENOM" id="CLU_162399_0_0_1"/>
<protein>
    <recommendedName>
        <fullName evidence="3">CN hydrolase domain-containing protein</fullName>
    </recommendedName>
</protein>
<dbReference type="Gene3D" id="3.60.110.10">
    <property type="entry name" value="Carbon-nitrogen hydrolase"/>
    <property type="match status" value="1"/>
</dbReference>
<dbReference type="Proteomes" id="UP000019384">
    <property type="component" value="Unassembled WGS sequence"/>
</dbReference>
<dbReference type="InterPro" id="IPR000132">
    <property type="entry name" value="Nitrilase/CN_hydratase_CS"/>
</dbReference>
<dbReference type="PROSITE" id="PS50263">
    <property type="entry name" value="CN_HYDROLASE"/>
    <property type="match status" value="1"/>
</dbReference>
<dbReference type="PROSITE" id="PS00920">
    <property type="entry name" value="NITRIL_CHT_1"/>
    <property type="match status" value="1"/>
</dbReference>
<dbReference type="STRING" id="1382522.W6MRX4"/>
<evidence type="ECO:0000256" key="1">
    <source>
        <dbReference type="ARBA" id="ARBA00008129"/>
    </source>
</evidence>
<evidence type="ECO:0000259" key="3">
    <source>
        <dbReference type="PROSITE" id="PS50263"/>
    </source>
</evidence>
<dbReference type="InterPro" id="IPR036526">
    <property type="entry name" value="C-N_Hydrolase_sf"/>
</dbReference>
<dbReference type="PANTHER" id="PTHR46044:SF1">
    <property type="entry name" value="CN HYDROLASE DOMAIN-CONTAINING PROTEIN"/>
    <property type="match status" value="1"/>
</dbReference>
<dbReference type="InterPro" id="IPR044149">
    <property type="entry name" value="Nitrilases_CHs"/>
</dbReference>
<keyword evidence="5" id="KW-1185">Reference proteome</keyword>
<dbReference type="SUPFAM" id="SSF56317">
    <property type="entry name" value="Carbon-nitrogen hydrolase"/>
    <property type="match status" value="1"/>
</dbReference>
<evidence type="ECO:0000313" key="5">
    <source>
        <dbReference type="Proteomes" id="UP000019384"/>
    </source>
</evidence>
<organism evidence="4 5">
    <name type="scientific">Kuraishia capsulata CBS 1993</name>
    <dbReference type="NCBI Taxonomy" id="1382522"/>
    <lineage>
        <taxon>Eukaryota</taxon>
        <taxon>Fungi</taxon>
        <taxon>Dikarya</taxon>
        <taxon>Ascomycota</taxon>
        <taxon>Saccharomycotina</taxon>
        <taxon>Pichiomycetes</taxon>
        <taxon>Pichiales</taxon>
        <taxon>Pichiaceae</taxon>
        <taxon>Kuraishia</taxon>
    </lineage>
</organism>
<dbReference type="GO" id="GO:0016836">
    <property type="term" value="F:hydro-lyase activity"/>
    <property type="evidence" value="ECO:0007669"/>
    <property type="project" value="UniProtKB-ARBA"/>
</dbReference>
<comment type="similarity">
    <text evidence="1">Belongs to the carbon-nitrogen hydrolase superfamily. Nitrilase family.</text>
</comment>
<gene>
    <name evidence="4" type="ORF">KUCA_T00005490001</name>
</gene>
<sequence length="126" mass="14278">MSLRQWKAAVVQSEPCWFDKKKSVEKTLMLIDEAADNGASLVAFPEVWIPGYPNYIWTGNFKQNKKQNGNYINNSISAYGPEMIEIRKLAARRGIFVGLGFSELDKSSCYMSQVLISDEGEVLIHR</sequence>
<dbReference type="GeneID" id="34522874"/>
<dbReference type="EMBL" id="HG793131">
    <property type="protein sequence ID" value="CDK29501.1"/>
    <property type="molecule type" value="Genomic_DNA"/>
</dbReference>
<dbReference type="AlphaFoldDB" id="W6MRX4"/>
<feature type="domain" description="CN hydrolase" evidence="3">
    <location>
        <begin position="6"/>
        <end position="126"/>
    </location>
</feature>
<reference evidence="4" key="2">
    <citation type="submission" date="2014-02" db="EMBL/GenBank/DDBJ databases">
        <title>Complete DNA sequence of /Kuraishia capsulata/ illustrates novel genomic features among budding yeasts (/Saccharomycotina/).</title>
        <authorList>
            <person name="Morales L."/>
            <person name="Noel B."/>
            <person name="Porcel B."/>
            <person name="Marcet-Houben M."/>
            <person name="Hullo M-F."/>
            <person name="Sacerdot C."/>
            <person name="Tekaia F."/>
            <person name="Leh-Louis V."/>
            <person name="Despons L."/>
            <person name="Khanna V."/>
            <person name="Aury J-M."/>
            <person name="Barbe V."/>
            <person name="Couloux A."/>
            <person name="Labadie K."/>
            <person name="Pelletier E."/>
            <person name="Souciet J-L."/>
            <person name="Boekhout T."/>
            <person name="Gabaldon T."/>
            <person name="Wincker P."/>
            <person name="Dujon B."/>
        </authorList>
    </citation>
    <scope>NUCLEOTIDE SEQUENCE</scope>
    <source>
        <strain evidence="4">CBS 1993</strain>
    </source>
</reference>
<proteinExistence type="inferred from homology"/>
<evidence type="ECO:0000313" key="4">
    <source>
        <dbReference type="EMBL" id="CDK29501.1"/>
    </source>
</evidence>
<evidence type="ECO:0000256" key="2">
    <source>
        <dbReference type="PROSITE-ProRule" id="PRU10139"/>
    </source>
</evidence>
<dbReference type="PANTHER" id="PTHR46044">
    <property type="entry name" value="NITRILASE"/>
    <property type="match status" value="1"/>
</dbReference>
<name>W6MRX4_9ASCO</name>
<feature type="active site" description="Proton acceptor" evidence="2">
    <location>
        <position position="46"/>
    </location>
</feature>
<dbReference type="RefSeq" id="XP_022461486.1">
    <property type="nucleotide sequence ID" value="XM_022600351.1"/>
</dbReference>
<reference evidence="4" key="1">
    <citation type="submission" date="2013-12" db="EMBL/GenBank/DDBJ databases">
        <authorList>
            <person name="Genoscope - CEA"/>
        </authorList>
    </citation>
    <scope>NUCLEOTIDE SEQUENCE</scope>
    <source>
        <strain evidence="4">CBS 1993</strain>
    </source>
</reference>
<dbReference type="Pfam" id="PF00795">
    <property type="entry name" value="CN_hydrolase"/>
    <property type="match status" value="1"/>
</dbReference>
<dbReference type="OrthoDB" id="10250282at2759"/>
<accession>W6MRX4</accession>
<feature type="non-terminal residue" evidence="4">
    <location>
        <position position="126"/>
    </location>
</feature>